<name>A0A561SA11_9ACTN</name>
<reference evidence="2 3" key="1">
    <citation type="submission" date="2019-06" db="EMBL/GenBank/DDBJ databases">
        <title>Sequencing the genomes of 1000 actinobacteria strains.</title>
        <authorList>
            <person name="Klenk H.-P."/>
        </authorList>
    </citation>
    <scope>NUCLEOTIDE SEQUENCE [LARGE SCALE GENOMIC DNA]</scope>
    <source>
        <strain evidence="2 3">DSM 44826</strain>
    </source>
</reference>
<sequence>MCPECGGPAPVDPFNQMGPHDQPDGKPCVMSWDDGGRAFLAKADADSA</sequence>
<organism evidence="2 3">
    <name type="scientific">Kitasatospora viridis</name>
    <dbReference type="NCBI Taxonomy" id="281105"/>
    <lineage>
        <taxon>Bacteria</taxon>
        <taxon>Bacillati</taxon>
        <taxon>Actinomycetota</taxon>
        <taxon>Actinomycetes</taxon>
        <taxon>Kitasatosporales</taxon>
        <taxon>Streptomycetaceae</taxon>
        <taxon>Kitasatospora</taxon>
    </lineage>
</organism>
<dbReference type="Proteomes" id="UP000317940">
    <property type="component" value="Unassembled WGS sequence"/>
</dbReference>
<evidence type="ECO:0000256" key="1">
    <source>
        <dbReference type="SAM" id="MobiDB-lite"/>
    </source>
</evidence>
<protein>
    <submittedName>
        <fullName evidence="2">Uncharacterized protein</fullName>
    </submittedName>
</protein>
<feature type="region of interest" description="Disordered" evidence="1">
    <location>
        <begin position="1"/>
        <end position="28"/>
    </location>
</feature>
<dbReference type="AlphaFoldDB" id="A0A561SA11"/>
<keyword evidence="3" id="KW-1185">Reference proteome</keyword>
<evidence type="ECO:0000313" key="3">
    <source>
        <dbReference type="Proteomes" id="UP000317940"/>
    </source>
</evidence>
<gene>
    <name evidence="2" type="ORF">FHX73_1882</name>
</gene>
<accession>A0A561SA11</accession>
<evidence type="ECO:0000313" key="2">
    <source>
        <dbReference type="EMBL" id="TWF71711.1"/>
    </source>
</evidence>
<comment type="caution">
    <text evidence="2">The sequence shown here is derived from an EMBL/GenBank/DDBJ whole genome shotgun (WGS) entry which is preliminary data.</text>
</comment>
<dbReference type="EMBL" id="VIWT01000008">
    <property type="protein sequence ID" value="TWF71711.1"/>
    <property type="molecule type" value="Genomic_DNA"/>
</dbReference>
<proteinExistence type="predicted"/>